<evidence type="ECO:0000256" key="4">
    <source>
        <dbReference type="ARBA" id="ARBA00023136"/>
    </source>
</evidence>
<keyword evidence="10" id="KW-1185">Reference proteome</keyword>
<keyword evidence="4 7" id="KW-0472">Membrane</keyword>
<evidence type="ECO:0000256" key="2">
    <source>
        <dbReference type="ARBA" id="ARBA00022692"/>
    </source>
</evidence>
<accession>A0ABR6TM54</accession>
<feature type="transmembrane region" description="Helical" evidence="7">
    <location>
        <begin position="20"/>
        <end position="43"/>
    </location>
</feature>
<gene>
    <name evidence="7 9" type="primary">mltG</name>
    <name evidence="9" type="ORF">HLB29_07255</name>
</gene>
<evidence type="ECO:0000256" key="8">
    <source>
        <dbReference type="SAM" id="Coils"/>
    </source>
</evidence>
<evidence type="ECO:0000256" key="5">
    <source>
        <dbReference type="ARBA" id="ARBA00023239"/>
    </source>
</evidence>
<dbReference type="PANTHER" id="PTHR30518:SF2">
    <property type="entry name" value="ENDOLYTIC MUREIN TRANSGLYCOSYLASE"/>
    <property type="match status" value="1"/>
</dbReference>
<comment type="similarity">
    <text evidence="7">Belongs to the transglycosylase MltG family.</text>
</comment>
<keyword evidence="8" id="KW-0175">Coiled coil</keyword>
<dbReference type="CDD" id="cd08010">
    <property type="entry name" value="MltG_like"/>
    <property type="match status" value="1"/>
</dbReference>
<keyword evidence="3 7" id="KW-1133">Transmembrane helix</keyword>
<comment type="subcellular location">
    <subcellularLocation>
        <location evidence="7">Cell membrane</location>
        <topology evidence="7">Single-pass membrane protein</topology>
    </subcellularLocation>
</comment>
<dbReference type="Proteomes" id="UP000713904">
    <property type="component" value="Unassembled WGS sequence"/>
</dbReference>
<dbReference type="Pfam" id="PF02618">
    <property type="entry name" value="YceG"/>
    <property type="match status" value="1"/>
</dbReference>
<evidence type="ECO:0000313" key="10">
    <source>
        <dbReference type="Proteomes" id="UP000713904"/>
    </source>
</evidence>
<dbReference type="PANTHER" id="PTHR30518">
    <property type="entry name" value="ENDOLYTIC MUREIN TRANSGLYCOSYLASE"/>
    <property type="match status" value="1"/>
</dbReference>
<comment type="function">
    <text evidence="7">Functions as a peptidoglycan terminase that cleaves nascent peptidoglycan strands endolytically to terminate their elongation.</text>
</comment>
<name>A0ABR6TM54_9FIRM</name>
<comment type="catalytic activity">
    <reaction evidence="7">
        <text>a peptidoglycan chain = a peptidoglycan chain with N-acetyl-1,6-anhydromuramyl-[peptide] at the reducing end + a peptidoglycan chain with N-acetylglucosamine at the non-reducing end.</text>
        <dbReference type="EC" id="4.2.2.29"/>
    </reaction>
</comment>
<evidence type="ECO:0000256" key="1">
    <source>
        <dbReference type="ARBA" id="ARBA00022475"/>
    </source>
</evidence>
<evidence type="ECO:0000256" key="7">
    <source>
        <dbReference type="HAMAP-Rule" id="MF_02065"/>
    </source>
</evidence>
<evidence type="ECO:0000313" key="9">
    <source>
        <dbReference type="EMBL" id="MBC2576482.1"/>
    </source>
</evidence>
<keyword evidence="2 7" id="KW-0812">Transmembrane</keyword>
<evidence type="ECO:0000256" key="3">
    <source>
        <dbReference type="ARBA" id="ARBA00022989"/>
    </source>
</evidence>
<dbReference type="Gene3D" id="3.30.1490.480">
    <property type="entry name" value="Endolytic murein transglycosylase"/>
    <property type="match status" value="1"/>
</dbReference>
<organism evidence="9 10">
    <name type="scientific">Peptostreptococcus canis</name>
    <dbReference type="NCBI Taxonomy" id="1159213"/>
    <lineage>
        <taxon>Bacteria</taxon>
        <taxon>Bacillati</taxon>
        <taxon>Bacillota</taxon>
        <taxon>Clostridia</taxon>
        <taxon>Peptostreptococcales</taxon>
        <taxon>Peptostreptococcaceae</taxon>
        <taxon>Peptostreptococcus</taxon>
    </lineage>
</organism>
<dbReference type="HAMAP" id="MF_02065">
    <property type="entry name" value="MltG"/>
    <property type="match status" value="1"/>
</dbReference>
<dbReference type="EC" id="4.2.2.29" evidence="7"/>
<dbReference type="InterPro" id="IPR003770">
    <property type="entry name" value="MLTG-like"/>
</dbReference>
<feature type="site" description="Important for catalytic activity" evidence="7">
    <location>
        <position position="243"/>
    </location>
</feature>
<sequence length="378" mass="43616">MKLVKKNNFGKKGKKRKRIVVYRFLIIIFLIFSILAAGGNIYFKIASGAVDSSNKQNIVVDIPDGSTVPEIARILKKNKLIRNERVFISNAKNTDKSNLMKAGKYKLSQSMSNDDIIHKMIDGMVYQDGIKITIPEGSLSTDIVNKLVNKGLGNRQVFVKLFREPKAFSKEYKFLDNSRIKTLEGFLYPETYYFKKGSTEKQIFSKMLKEFEKNYNKNVKAYVDKQKYDFYDTVIMASIVEKETVQDVDRDIVAGVFYNRLDKKMKLQSDAVLQYGLPERKSRVRYKDLKVDTVYNLYIHDGLPPTPIASPGIKSLVAAANPKRTNYLYFITGTDNKNYYSETYEEHMKYAKKYHKELDALEAKDKEKEKKASESKNN</sequence>
<feature type="coiled-coil region" evidence="8">
    <location>
        <begin position="344"/>
        <end position="378"/>
    </location>
</feature>
<comment type="caution">
    <text evidence="9">The sequence shown here is derived from an EMBL/GenBank/DDBJ whole genome shotgun (WGS) entry which is preliminary data.</text>
</comment>
<dbReference type="NCBIfam" id="TIGR00247">
    <property type="entry name" value="endolytic transglycosylase MltG"/>
    <property type="match status" value="1"/>
</dbReference>
<keyword evidence="6 7" id="KW-0961">Cell wall biogenesis/degradation</keyword>
<keyword evidence="5 7" id="KW-0456">Lyase</keyword>
<keyword evidence="1 7" id="KW-1003">Cell membrane</keyword>
<reference evidence="9 10" key="1">
    <citation type="submission" date="2020-05" db="EMBL/GenBank/DDBJ databases">
        <title>Draft genome of xy-202 and genomic insight in genome of the genus Peptostreptococcus.</title>
        <authorList>
            <person name="Zhang Z."/>
        </authorList>
    </citation>
    <scope>NUCLEOTIDE SEQUENCE [LARGE SCALE GENOMIC DNA]</scope>
    <source>
        <strain evidence="9 10">DSM 27025</strain>
    </source>
</reference>
<dbReference type="EMBL" id="JABGBW010000006">
    <property type="protein sequence ID" value="MBC2576482.1"/>
    <property type="molecule type" value="Genomic_DNA"/>
</dbReference>
<proteinExistence type="inferred from homology"/>
<evidence type="ECO:0000256" key="6">
    <source>
        <dbReference type="ARBA" id="ARBA00023316"/>
    </source>
</evidence>
<protein>
    <recommendedName>
        <fullName evidence="7">Endolytic murein transglycosylase</fullName>
        <ecNumber evidence="7">4.2.2.29</ecNumber>
    </recommendedName>
    <alternativeName>
        <fullName evidence="7">Peptidoglycan lytic transglycosylase</fullName>
    </alternativeName>
    <alternativeName>
        <fullName evidence="7">Peptidoglycan polymerization terminase</fullName>
    </alternativeName>
</protein>